<evidence type="ECO:0000256" key="3">
    <source>
        <dbReference type="ARBA" id="ARBA00020071"/>
    </source>
</evidence>
<dbReference type="PANTHER" id="PTHR10587:SF133">
    <property type="entry name" value="CHITIN DEACETYLASE 1-RELATED"/>
    <property type="match status" value="1"/>
</dbReference>
<dbReference type="GO" id="GO:0016810">
    <property type="term" value="F:hydrolase activity, acting on carbon-nitrogen (but not peptide) bonds"/>
    <property type="evidence" value="ECO:0007669"/>
    <property type="project" value="InterPro"/>
</dbReference>
<feature type="domain" description="NodB homology" evidence="8">
    <location>
        <begin position="72"/>
        <end position="257"/>
    </location>
</feature>
<dbReference type="EMBL" id="LT629750">
    <property type="protein sequence ID" value="SDS03550.1"/>
    <property type="molecule type" value="Genomic_DNA"/>
</dbReference>
<name>A0A1H1NXM5_9BRAD</name>
<keyword evidence="5" id="KW-0378">Hydrolase</keyword>
<organism evidence="9 10">
    <name type="scientific">Bradyrhizobium canariense</name>
    <dbReference type="NCBI Taxonomy" id="255045"/>
    <lineage>
        <taxon>Bacteria</taxon>
        <taxon>Pseudomonadati</taxon>
        <taxon>Pseudomonadota</taxon>
        <taxon>Alphaproteobacteria</taxon>
        <taxon>Hyphomicrobiales</taxon>
        <taxon>Nitrobacteraceae</taxon>
        <taxon>Bradyrhizobium</taxon>
    </lineage>
</organism>
<dbReference type="GO" id="GO:0005975">
    <property type="term" value="P:carbohydrate metabolic process"/>
    <property type="evidence" value="ECO:0007669"/>
    <property type="project" value="InterPro"/>
</dbReference>
<keyword evidence="4" id="KW-0479">Metal-binding</keyword>
<gene>
    <name evidence="9" type="ORF">SAMN05444158_0796</name>
</gene>
<dbReference type="Proteomes" id="UP000243904">
    <property type="component" value="Chromosome I"/>
</dbReference>
<dbReference type="PANTHER" id="PTHR10587">
    <property type="entry name" value="GLYCOSYL TRANSFERASE-RELATED"/>
    <property type="match status" value="1"/>
</dbReference>
<dbReference type="CDD" id="cd10917">
    <property type="entry name" value="CE4_NodB_like_6s_7s"/>
    <property type="match status" value="1"/>
</dbReference>
<dbReference type="RefSeq" id="WP_146686369.1">
    <property type="nucleotide sequence ID" value="NZ_LT629750.1"/>
</dbReference>
<evidence type="ECO:0000256" key="4">
    <source>
        <dbReference type="ARBA" id="ARBA00022723"/>
    </source>
</evidence>
<evidence type="ECO:0000313" key="9">
    <source>
        <dbReference type="EMBL" id="SDS03550.1"/>
    </source>
</evidence>
<dbReference type="InterPro" id="IPR002509">
    <property type="entry name" value="NODB_dom"/>
</dbReference>
<dbReference type="GO" id="GO:0046872">
    <property type="term" value="F:metal ion binding"/>
    <property type="evidence" value="ECO:0007669"/>
    <property type="project" value="UniProtKB-KW"/>
</dbReference>
<dbReference type="PROSITE" id="PS51677">
    <property type="entry name" value="NODB"/>
    <property type="match status" value="1"/>
</dbReference>
<dbReference type="GO" id="GO:0016020">
    <property type="term" value="C:membrane"/>
    <property type="evidence" value="ECO:0007669"/>
    <property type="project" value="TreeGrafter"/>
</dbReference>
<proteinExistence type="inferred from homology"/>
<dbReference type="Pfam" id="PF01522">
    <property type="entry name" value="Polysacc_deac_1"/>
    <property type="match status" value="1"/>
</dbReference>
<comment type="function">
    <text evidence="1">Is involved in generating a small heat-stable compound (Nod), an acylated oligomer of N-acetylglucosamine, that stimulates mitosis in various plant protoplasts.</text>
</comment>
<protein>
    <recommendedName>
        <fullName evidence="3">Chitooligosaccharide deacetylase</fullName>
    </recommendedName>
    <alternativeName>
        <fullName evidence="6">Nodulation protein B</fullName>
    </alternativeName>
</protein>
<feature type="chain" id="PRO_5009256019" description="Chitooligosaccharide deacetylase" evidence="7">
    <location>
        <begin position="34"/>
        <end position="272"/>
    </location>
</feature>
<comment type="similarity">
    <text evidence="2">Belongs to the polysaccharide deacetylase family.</text>
</comment>
<evidence type="ECO:0000256" key="2">
    <source>
        <dbReference type="ARBA" id="ARBA00010973"/>
    </source>
</evidence>
<evidence type="ECO:0000256" key="5">
    <source>
        <dbReference type="ARBA" id="ARBA00022801"/>
    </source>
</evidence>
<dbReference type="AlphaFoldDB" id="A0A1H1NXM5"/>
<evidence type="ECO:0000259" key="8">
    <source>
        <dbReference type="PROSITE" id="PS51677"/>
    </source>
</evidence>
<sequence length="272" mass="29215">MKNIQRLKSTPKLMSALGAGLVVSMAWTVAAQAADCPRKDALGTSRILAVDAATTPRVGLKSFPDTLPLEDHEVVLTFDDGPWPATTPKVLAALAHECVHATFFLIGKPASEHPDLVRRIAAEGHTVGTHTWTHFSLAQIKPGEAVEQIDHGISAVKAALNSDGVTRPLAPFFRFPGFESTPATLDLLQSRGIVVFGADLWASDWNPMTPAEELKLLTDRLNAAGKGIILLHDPKGHTAAMLPAFLRYLKENHYSVVHVVPATPRTGVARAP</sequence>
<evidence type="ECO:0000256" key="1">
    <source>
        <dbReference type="ARBA" id="ARBA00003236"/>
    </source>
</evidence>
<dbReference type="InterPro" id="IPR050248">
    <property type="entry name" value="Polysacc_deacetylase_ArnD"/>
</dbReference>
<keyword evidence="10" id="KW-1185">Reference proteome</keyword>
<feature type="signal peptide" evidence="7">
    <location>
        <begin position="1"/>
        <end position="33"/>
    </location>
</feature>
<accession>A0A1H1NXM5</accession>
<evidence type="ECO:0000313" key="10">
    <source>
        <dbReference type="Proteomes" id="UP000243904"/>
    </source>
</evidence>
<reference evidence="10" key="1">
    <citation type="submission" date="2016-10" db="EMBL/GenBank/DDBJ databases">
        <authorList>
            <person name="Varghese N."/>
            <person name="Submissions S."/>
        </authorList>
    </citation>
    <scope>NUCLEOTIDE SEQUENCE [LARGE SCALE GENOMIC DNA]</scope>
    <source>
        <strain evidence="10">GAS369</strain>
    </source>
</reference>
<dbReference type="SUPFAM" id="SSF88713">
    <property type="entry name" value="Glycoside hydrolase/deacetylase"/>
    <property type="match status" value="1"/>
</dbReference>
<evidence type="ECO:0000256" key="7">
    <source>
        <dbReference type="SAM" id="SignalP"/>
    </source>
</evidence>
<evidence type="ECO:0000256" key="6">
    <source>
        <dbReference type="ARBA" id="ARBA00032976"/>
    </source>
</evidence>
<dbReference type="InterPro" id="IPR011330">
    <property type="entry name" value="Glyco_hydro/deAcase_b/a-brl"/>
</dbReference>
<dbReference type="Gene3D" id="3.20.20.370">
    <property type="entry name" value="Glycoside hydrolase/deacetylase"/>
    <property type="match status" value="1"/>
</dbReference>
<keyword evidence="7" id="KW-0732">Signal</keyword>